<name>A0A9D5A4Z6_PEA</name>
<gene>
    <name evidence="1" type="ORF">KIW84_063533</name>
</gene>
<reference evidence="1 2" key="1">
    <citation type="journal article" date="2022" name="Nat. Genet.">
        <title>Improved pea reference genome and pan-genome highlight genomic features and evolutionary characteristics.</title>
        <authorList>
            <person name="Yang T."/>
            <person name="Liu R."/>
            <person name="Luo Y."/>
            <person name="Hu S."/>
            <person name="Wang D."/>
            <person name="Wang C."/>
            <person name="Pandey M.K."/>
            <person name="Ge S."/>
            <person name="Xu Q."/>
            <person name="Li N."/>
            <person name="Li G."/>
            <person name="Huang Y."/>
            <person name="Saxena R.K."/>
            <person name="Ji Y."/>
            <person name="Li M."/>
            <person name="Yan X."/>
            <person name="He Y."/>
            <person name="Liu Y."/>
            <person name="Wang X."/>
            <person name="Xiang C."/>
            <person name="Varshney R.K."/>
            <person name="Ding H."/>
            <person name="Gao S."/>
            <person name="Zong X."/>
        </authorList>
    </citation>
    <scope>NUCLEOTIDE SEQUENCE [LARGE SCALE GENOMIC DNA]</scope>
    <source>
        <strain evidence="1 2">cv. Zhongwan 6</strain>
    </source>
</reference>
<evidence type="ECO:0000313" key="1">
    <source>
        <dbReference type="EMBL" id="KAI5397747.1"/>
    </source>
</evidence>
<dbReference type="PANTHER" id="PTHR11439:SF445">
    <property type="entry name" value="GAG-PRE-INTEGRASE DOMAIN-CONTAINING PROTEIN"/>
    <property type="match status" value="1"/>
</dbReference>
<proteinExistence type="predicted"/>
<dbReference type="Proteomes" id="UP001058974">
    <property type="component" value="Chromosome 6"/>
</dbReference>
<dbReference type="AlphaFoldDB" id="A0A9D5A4Z6"/>
<dbReference type="Gramene" id="Psat06G0353300-T1">
    <property type="protein sequence ID" value="KAI5397747.1"/>
    <property type="gene ID" value="KIW84_063533"/>
</dbReference>
<evidence type="ECO:0008006" key="3">
    <source>
        <dbReference type="Google" id="ProtNLM"/>
    </source>
</evidence>
<organism evidence="1 2">
    <name type="scientific">Pisum sativum</name>
    <name type="common">Garden pea</name>
    <name type="synonym">Lathyrus oleraceus</name>
    <dbReference type="NCBI Taxonomy" id="3888"/>
    <lineage>
        <taxon>Eukaryota</taxon>
        <taxon>Viridiplantae</taxon>
        <taxon>Streptophyta</taxon>
        <taxon>Embryophyta</taxon>
        <taxon>Tracheophyta</taxon>
        <taxon>Spermatophyta</taxon>
        <taxon>Magnoliopsida</taxon>
        <taxon>eudicotyledons</taxon>
        <taxon>Gunneridae</taxon>
        <taxon>Pentapetalae</taxon>
        <taxon>rosids</taxon>
        <taxon>fabids</taxon>
        <taxon>Fabales</taxon>
        <taxon>Fabaceae</taxon>
        <taxon>Papilionoideae</taxon>
        <taxon>50 kb inversion clade</taxon>
        <taxon>NPAAA clade</taxon>
        <taxon>Hologalegina</taxon>
        <taxon>IRL clade</taxon>
        <taxon>Fabeae</taxon>
        <taxon>Lathyrus</taxon>
    </lineage>
</organism>
<dbReference type="SUPFAM" id="SSF56672">
    <property type="entry name" value="DNA/RNA polymerases"/>
    <property type="match status" value="1"/>
</dbReference>
<dbReference type="PANTHER" id="PTHR11439">
    <property type="entry name" value="GAG-POL-RELATED RETROTRANSPOSON"/>
    <property type="match status" value="1"/>
</dbReference>
<evidence type="ECO:0000313" key="2">
    <source>
        <dbReference type="Proteomes" id="UP001058974"/>
    </source>
</evidence>
<dbReference type="InterPro" id="IPR043502">
    <property type="entry name" value="DNA/RNA_pol_sf"/>
</dbReference>
<comment type="caution">
    <text evidence="1">The sequence shown here is derived from an EMBL/GenBank/DDBJ whole genome shotgun (WGS) entry which is preliminary data.</text>
</comment>
<accession>A0A9D5A4Z6</accession>
<sequence length="122" mass="14192">MDANASFNDEEWPLLEDVSQYRRIIGRLLYLTLYRPAISYVVNKLSQYMSKPRKQHINMINQIMQYLKDSGSYITIRKSTTRFYVFSGEFFVAWKSNKQATVSRSSAEAKYIALASVTSELL</sequence>
<protein>
    <recommendedName>
        <fullName evidence="3">Mitochondrial protein</fullName>
    </recommendedName>
</protein>
<dbReference type="EMBL" id="JAMSHJ010000006">
    <property type="protein sequence ID" value="KAI5397747.1"/>
    <property type="molecule type" value="Genomic_DNA"/>
</dbReference>
<keyword evidence="2" id="KW-1185">Reference proteome</keyword>